<dbReference type="InterPro" id="IPR007138">
    <property type="entry name" value="ABM_dom"/>
</dbReference>
<gene>
    <name evidence="2" type="ORF">SAMN04488111_1027</name>
</gene>
<evidence type="ECO:0000259" key="1">
    <source>
        <dbReference type="PROSITE" id="PS51725"/>
    </source>
</evidence>
<evidence type="ECO:0000313" key="3">
    <source>
        <dbReference type="Proteomes" id="UP000198412"/>
    </source>
</evidence>
<sequence>MFVRIVKMSFEPSKIDIFLKNFNNSKEKIRNTSGCRLLELYRDKNEPSIFFTYSYWESERDLENYRNSDLFKSVWAKTKVLFNDKPVAWSVDKVDSLP</sequence>
<dbReference type="PROSITE" id="PS51725">
    <property type="entry name" value="ABM"/>
    <property type="match status" value="1"/>
</dbReference>
<accession>A0A238VU08</accession>
<dbReference type="Gene3D" id="3.30.70.100">
    <property type="match status" value="1"/>
</dbReference>
<dbReference type="InterPro" id="IPR011008">
    <property type="entry name" value="Dimeric_a/b-barrel"/>
</dbReference>
<dbReference type="Pfam" id="PF03992">
    <property type="entry name" value="ABM"/>
    <property type="match status" value="1"/>
</dbReference>
<keyword evidence="3" id="KW-1185">Reference proteome</keyword>
<dbReference type="Proteomes" id="UP000198412">
    <property type="component" value="Unassembled WGS sequence"/>
</dbReference>
<dbReference type="SUPFAM" id="SSF54909">
    <property type="entry name" value="Dimeric alpha+beta barrel"/>
    <property type="match status" value="1"/>
</dbReference>
<dbReference type="OrthoDB" id="1120859at2"/>
<proteinExistence type="predicted"/>
<feature type="domain" description="ABM" evidence="1">
    <location>
        <begin position="2"/>
        <end position="91"/>
    </location>
</feature>
<reference evidence="3" key="1">
    <citation type="submission" date="2017-06" db="EMBL/GenBank/DDBJ databases">
        <authorList>
            <person name="Varghese N."/>
            <person name="Submissions S."/>
        </authorList>
    </citation>
    <scope>NUCLEOTIDE SEQUENCE [LARGE SCALE GENOMIC DNA]</scope>
    <source>
        <strain evidence="3">DSM 27993</strain>
    </source>
</reference>
<dbReference type="EMBL" id="FZNX01000001">
    <property type="protein sequence ID" value="SNR37671.1"/>
    <property type="molecule type" value="Genomic_DNA"/>
</dbReference>
<dbReference type="RefSeq" id="WP_089377315.1">
    <property type="nucleotide sequence ID" value="NZ_FZNX01000001.1"/>
</dbReference>
<dbReference type="AlphaFoldDB" id="A0A238VU08"/>
<evidence type="ECO:0000313" key="2">
    <source>
        <dbReference type="EMBL" id="SNR37671.1"/>
    </source>
</evidence>
<protein>
    <recommendedName>
        <fullName evidence="1">ABM domain-containing protein</fullName>
    </recommendedName>
</protein>
<name>A0A238VU08_9FLAO</name>
<organism evidence="2 3">
    <name type="scientific">Lutibacter flavus</name>
    <dbReference type="NCBI Taxonomy" id="691689"/>
    <lineage>
        <taxon>Bacteria</taxon>
        <taxon>Pseudomonadati</taxon>
        <taxon>Bacteroidota</taxon>
        <taxon>Flavobacteriia</taxon>
        <taxon>Flavobacteriales</taxon>
        <taxon>Flavobacteriaceae</taxon>
        <taxon>Lutibacter</taxon>
    </lineage>
</organism>